<keyword evidence="3 12" id="KW-0479">Metal-binding</keyword>
<dbReference type="PANTHER" id="PTHR24376:SF216">
    <property type="entry name" value="ZINC FINGER PROTEIN 420-LIKE"/>
    <property type="match status" value="1"/>
</dbReference>
<feature type="domain" description="C2H2-type" evidence="14">
    <location>
        <begin position="311"/>
        <end position="338"/>
    </location>
</feature>
<evidence type="ECO:0000256" key="7">
    <source>
        <dbReference type="ARBA" id="ARBA00023015"/>
    </source>
</evidence>
<dbReference type="AlphaFoldDB" id="A0A482WHN6"/>
<dbReference type="FunFam" id="3.30.160.60:FF:000690">
    <property type="entry name" value="Zinc finger protein 354C"/>
    <property type="match status" value="1"/>
</dbReference>
<feature type="domain" description="C2H2-type" evidence="14">
    <location>
        <begin position="476"/>
        <end position="503"/>
    </location>
</feature>
<dbReference type="OrthoDB" id="1095242at2759"/>
<evidence type="ECO:0000256" key="9">
    <source>
        <dbReference type="ARBA" id="ARBA00023163"/>
    </source>
</evidence>
<keyword evidence="17" id="KW-1185">Reference proteome</keyword>
<evidence type="ECO:0000256" key="4">
    <source>
        <dbReference type="ARBA" id="ARBA00022737"/>
    </source>
</evidence>
<dbReference type="GO" id="GO:0001228">
    <property type="term" value="F:DNA-binding transcription activator activity, RNA polymerase II-specific"/>
    <property type="evidence" value="ECO:0007669"/>
    <property type="project" value="TreeGrafter"/>
</dbReference>
<feature type="domain" description="ZAD" evidence="15">
    <location>
        <begin position="5"/>
        <end position="80"/>
    </location>
</feature>
<evidence type="ECO:0000259" key="15">
    <source>
        <dbReference type="PROSITE" id="PS51915"/>
    </source>
</evidence>
<dbReference type="GO" id="GO:0003682">
    <property type="term" value="F:chromatin binding"/>
    <property type="evidence" value="ECO:0007669"/>
    <property type="project" value="UniProtKB-ARBA"/>
</dbReference>
<dbReference type="GO" id="GO:0000978">
    <property type="term" value="F:RNA polymerase II cis-regulatory region sequence-specific DNA binding"/>
    <property type="evidence" value="ECO:0007669"/>
    <property type="project" value="TreeGrafter"/>
</dbReference>
<evidence type="ECO:0000256" key="5">
    <source>
        <dbReference type="ARBA" id="ARBA00022771"/>
    </source>
</evidence>
<dbReference type="GO" id="GO:0005634">
    <property type="term" value="C:nucleus"/>
    <property type="evidence" value="ECO:0007669"/>
    <property type="project" value="UniProtKB-SubCell"/>
</dbReference>
<dbReference type="SMART" id="SM00868">
    <property type="entry name" value="zf-AD"/>
    <property type="match status" value="1"/>
</dbReference>
<dbReference type="STRING" id="195883.A0A482WHN6"/>
<reference evidence="16 17" key="1">
    <citation type="journal article" date="2017" name="Gigascience">
        <title>Genome sequence of the small brown planthopper, Laodelphax striatellus.</title>
        <authorList>
            <person name="Zhu J."/>
            <person name="Jiang F."/>
            <person name="Wang X."/>
            <person name="Yang P."/>
            <person name="Bao Y."/>
            <person name="Zhao W."/>
            <person name="Wang W."/>
            <person name="Lu H."/>
            <person name="Wang Q."/>
            <person name="Cui N."/>
            <person name="Li J."/>
            <person name="Chen X."/>
            <person name="Luo L."/>
            <person name="Yu J."/>
            <person name="Kang L."/>
            <person name="Cui F."/>
        </authorList>
    </citation>
    <scope>NUCLEOTIDE SEQUENCE [LARGE SCALE GENOMIC DNA]</scope>
    <source>
        <strain evidence="16">Lst14</strain>
    </source>
</reference>
<evidence type="ECO:0000256" key="3">
    <source>
        <dbReference type="ARBA" id="ARBA00022723"/>
    </source>
</evidence>
<dbReference type="Pfam" id="PF13912">
    <property type="entry name" value="zf-C2H2_6"/>
    <property type="match status" value="1"/>
</dbReference>
<keyword evidence="6 12" id="KW-0862">Zinc</keyword>
<gene>
    <name evidence="16" type="ORF">LSTR_LSTR007975</name>
</gene>
<dbReference type="FunFam" id="3.30.160.60:FF:002737">
    <property type="entry name" value="AGAP008430-PA"/>
    <property type="match status" value="1"/>
</dbReference>
<keyword evidence="5 11" id="KW-0863">Zinc-finger</keyword>
<feature type="domain" description="C2H2-type" evidence="14">
    <location>
        <begin position="339"/>
        <end position="366"/>
    </location>
</feature>
<keyword evidence="4" id="KW-0677">Repeat</keyword>
<feature type="domain" description="C2H2-type" evidence="14">
    <location>
        <begin position="396"/>
        <end position="423"/>
    </location>
</feature>
<feature type="domain" description="C2H2-type" evidence="14">
    <location>
        <begin position="448"/>
        <end position="475"/>
    </location>
</feature>
<dbReference type="FunFam" id="3.30.160.60:FF:000110">
    <property type="entry name" value="Zinc finger protein-like"/>
    <property type="match status" value="1"/>
</dbReference>
<evidence type="ECO:0000313" key="17">
    <source>
        <dbReference type="Proteomes" id="UP000291343"/>
    </source>
</evidence>
<proteinExistence type="inferred from homology"/>
<feature type="domain" description="C2H2-type" evidence="14">
    <location>
        <begin position="283"/>
        <end position="310"/>
    </location>
</feature>
<dbReference type="PANTHER" id="PTHR24376">
    <property type="entry name" value="ZINC FINGER PROTEIN"/>
    <property type="match status" value="1"/>
</dbReference>
<dbReference type="EMBL" id="QKKF02035103">
    <property type="protein sequence ID" value="RZF33059.1"/>
    <property type="molecule type" value="Genomic_DNA"/>
</dbReference>
<keyword evidence="8" id="KW-0238">DNA-binding</keyword>
<dbReference type="SUPFAM" id="SSF57716">
    <property type="entry name" value="Glucocorticoid receptor-like (DNA-binding domain)"/>
    <property type="match status" value="1"/>
</dbReference>
<dbReference type="PROSITE" id="PS51915">
    <property type="entry name" value="ZAD"/>
    <property type="match status" value="1"/>
</dbReference>
<feature type="binding site" evidence="12">
    <location>
        <position position="7"/>
    </location>
    <ligand>
        <name>Zn(2+)</name>
        <dbReference type="ChEBI" id="CHEBI:29105"/>
    </ligand>
</feature>
<dbReference type="Pfam" id="PF00096">
    <property type="entry name" value="zf-C2H2"/>
    <property type="match status" value="6"/>
</dbReference>
<comment type="similarity">
    <text evidence="2">Belongs to the krueppel C2H2-type zinc-finger protein family.</text>
</comment>
<dbReference type="GO" id="GO:0032502">
    <property type="term" value="P:developmental process"/>
    <property type="evidence" value="ECO:0007669"/>
    <property type="project" value="UniProtKB-ARBA"/>
</dbReference>
<feature type="domain" description="C2H2-type" evidence="14">
    <location>
        <begin position="504"/>
        <end position="527"/>
    </location>
</feature>
<dbReference type="PROSITE" id="PS00028">
    <property type="entry name" value="ZINC_FINGER_C2H2_1"/>
    <property type="match status" value="8"/>
</dbReference>
<dbReference type="SMART" id="SM00355">
    <property type="entry name" value="ZnF_C2H2"/>
    <property type="match status" value="9"/>
</dbReference>
<feature type="compositionally biased region" description="Basic and acidic residues" evidence="13">
    <location>
        <begin position="234"/>
        <end position="245"/>
    </location>
</feature>
<feature type="binding site" evidence="12">
    <location>
        <position position="56"/>
    </location>
    <ligand>
        <name>Zn(2+)</name>
        <dbReference type="ChEBI" id="CHEBI:29105"/>
    </ligand>
</feature>
<dbReference type="InterPro" id="IPR012934">
    <property type="entry name" value="Znf_AD"/>
</dbReference>
<comment type="subcellular location">
    <subcellularLocation>
        <location evidence="1">Nucleus</location>
    </subcellularLocation>
</comment>
<name>A0A482WHN6_LAOST</name>
<evidence type="ECO:0000256" key="10">
    <source>
        <dbReference type="ARBA" id="ARBA00023242"/>
    </source>
</evidence>
<evidence type="ECO:0000256" key="8">
    <source>
        <dbReference type="ARBA" id="ARBA00023125"/>
    </source>
</evidence>
<protein>
    <recommendedName>
        <fullName evidence="18">Protein krueppel</fullName>
    </recommendedName>
</protein>
<dbReference type="Gene3D" id="3.40.1800.20">
    <property type="match status" value="1"/>
</dbReference>
<dbReference type="Gene3D" id="3.30.160.60">
    <property type="entry name" value="Classic Zinc Finger"/>
    <property type="match status" value="8"/>
</dbReference>
<dbReference type="GO" id="GO:0000785">
    <property type="term" value="C:chromatin"/>
    <property type="evidence" value="ECO:0007669"/>
    <property type="project" value="UniProtKB-ARBA"/>
</dbReference>
<feature type="domain" description="C2H2-type" evidence="14">
    <location>
        <begin position="368"/>
        <end position="395"/>
    </location>
</feature>
<dbReference type="SUPFAM" id="SSF57667">
    <property type="entry name" value="beta-beta-alpha zinc fingers"/>
    <property type="match status" value="6"/>
</dbReference>
<evidence type="ECO:0000256" key="6">
    <source>
        <dbReference type="ARBA" id="ARBA00022833"/>
    </source>
</evidence>
<dbReference type="FunFam" id="3.30.160.60:FF:002343">
    <property type="entry name" value="Zinc finger protein 33A"/>
    <property type="match status" value="1"/>
</dbReference>
<keyword evidence="10" id="KW-0539">Nucleus</keyword>
<comment type="caution">
    <text evidence="16">The sequence shown here is derived from an EMBL/GenBank/DDBJ whole genome shotgun (WGS) entry which is preliminary data.</text>
</comment>
<evidence type="ECO:0000256" key="11">
    <source>
        <dbReference type="PROSITE-ProRule" id="PRU00042"/>
    </source>
</evidence>
<dbReference type="GO" id="GO:0040029">
    <property type="term" value="P:epigenetic regulation of gene expression"/>
    <property type="evidence" value="ECO:0007669"/>
    <property type="project" value="UniProtKB-ARBA"/>
</dbReference>
<evidence type="ECO:0000256" key="2">
    <source>
        <dbReference type="ARBA" id="ARBA00006991"/>
    </source>
</evidence>
<keyword evidence="7" id="KW-0805">Transcription regulation</keyword>
<dbReference type="Proteomes" id="UP000291343">
    <property type="component" value="Unassembled WGS sequence"/>
</dbReference>
<feature type="binding site" evidence="12">
    <location>
        <position position="53"/>
    </location>
    <ligand>
        <name>Zn(2+)</name>
        <dbReference type="ChEBI" id="CHEBI:29105"/>
    </ligand>
</feature>
<accession>A0A482WHN6</accession>
<feature type="region of interest" description="Disordered" evidence="13">
    <location>
        <begin position="156"/>
        <end position="184"/>
    </location>
</feature>
<dbReference type="FunFam" id="3.30.160.60:FF:000446">
    <property type="entry name" value="Zinc finger protein"/>
    <property type="match status" value="1"/>
</dbReference>
<evidence type="ECO:0000256" key="12">
    <source>
        <dbReference type="PROSITE-ProRule" id="PRU01263"/>
    </source>
</evidence>
<evidence type="ECO:0008006" key="18">
    <source>
        <dbReference type="Google" id="ProtNLM"/>
    </source>
</evidence>
<dbReference type="InterPro" id="IPR013087">
    <property type="entry name" value="Znf_C2H2_type"/>
</dbReference>
<sequence>MSSSILCRLCAHQSENFVGIFEKEGKNLDLAKKISQCLQILLFPDDILPKEVCKLCCDKLEETFKFYECCSHAQQYLISLFSNEQPRQPIKSDFNTEIGITETLQEDFVNDSNPAPDRIDRSISGLQPCNGKKLGIFIDNLENENVFEEVGNFKSRNDRKKLPSPSLTDLDKLPNNSKGAAKTKVCSQVNKTNEIKLCNKTFNNIDEVSSDVIDDSFDRNSDDDVDDNDFSDPGGKDDGKQVEARSSKGERKGWFCYECSSILPTLPALRDHYTREHKKQPVFKCELCAKVYERYRSYSRHIKTHDDSKKYSCEVCGKRFTQKTVLKSHSTVHSGERPYSCKECGKTFKQFSSLFIHNKSHSGSQAKFPCTVCPKSLTTKQALMVHLKNHSGERDFVCDVCGKCFVVKSSFYYHLSTHTRKKSHVCHVFGCFKLLTKHASLHTGVKPHQCDVCGKQFRLRSALKEHNRIHTGDMPYSCEHCGKLFRFKGILTVHLRLHTGERPYTCSECPRTFTNWANLNKHTKRKHKTGSQALEVPQQPAETALNQGNNPNCETNFGNNTVTRSPPQLIRVVNDVTLFGNSVRKGCEISYSTQKGCDIPSTVHEGCEMPSSLHKGCYIPSAVQNSCAISSAVHKGCEMPSSLHKVCDIPSKAHNNCAILSTIHKGCEIPSAFQNNCEISSSVHKGCEIPSSVQNNCEISSLVHRGCEIPC</sequence>
<dbReference type="Pfam" id="PF07776">
    <property type="entry name" value="zf-AD"/>
    <property type="match status" value="1"/>
</dbReference>
<dbReference type="GO" id="GO:0008270">
    <property type="term" value="F:zinc ion binding"/>
    <property type="evidence" value="ECO:0007669"/>
    <property type="project" value="UniProtKB-UniRule"/>
</dbReference>
<dbReference type="InParanoid" id="A0A482WHN6"/>
<keyword evidence="9" id="KW-0804">Transcription</keyword>
<dbReference type="FunFam" id="3.30.160.60:FF:000202">
    <property type="entry name" value="Zinc finger protein 574"/>
    <property type="match status" value="1"/>
</dbReference>
<evidence type="ECO:0000259" key="14">
    <source>
        <dbReference type="PROSITE" id="PS50157"/>
    </source>
</evidence>
<evidence type="ECO:0000256" key="1">
    <source>
        <dbReference type="ARBA" id="ARBA00004123"/>
    </source>
</evidence>
<evidence type="ECO:0000256" key="13">
    <source>
        <dbReference type="SAM" id="MobiDB-lite"/>
    </source>
</evidence>
<organism evidence="16 17">
    <name type="scientific">Laodelphax striatellus</name>
    <name type="common">Small brown planthopper</name>
    <name type="synonym">Delphax striatella</name>
    <dbReference type="NCBI Taxonomy" id="195883"/>
    <lineage>
        <taxon>Eukaryota</taxon>
        <taxon>Metazoa</taxon>
        <taxon>Ecdysozoa</taxon>
        <taxon>Arthropoda</taxon>
        <taxon>Hexapoda</taxon>
        <taxon>Insecta</taxon>
        <taxon>Pterygota</taxon>
        <taxon>Neoptera</taxon>
        <taxon>Paraneoptera</taxon>
        <taxon>Hemiptera</taxon>
        <taxon>Auchenorrhyncha</taxon>
        <taxon>Fulgoroidea</taxon>
        <taxon>Delphacidae</taxon>
        <taxon>Criomorphinae</taxon>
        <taxon>Laodelphax</taxon>
    </lineage>
</organism>
<evidence type="ECO:0000313" key="16">
    <source>
        <dbReference type="EMBL" id="RZF33059.1"/>
    </source>
</evidence>
<dbReference type="SMR" id="A0A482WHN6"/>
<feature type="region of interest" description="Disordered" evidence="13">
    <location>
        <begin position="213"/>
        <end position="245"/>
    </location>
</feature>
<dbReference type="InterPro" id="IPR036236">
    <property type="entry name" value="Znf_C2H2_sf"/>
</dbReference>
<feature type="binding site" evidence="12">
    <location>
        <position position="10"/>
    </location>
    <ligand>
        <name>Zn(2+)</name>
        <dbReference type="ChEBI" id="CHEBI:29105"/>
    </ligand>
</feature>
<dbReference type="PROSITE" id="PS50157">
    <property type="entry name" value="ZINC_FINGER_C2H2_2"/>
    <property type="match status" value="8"/>
</dbReference>